<dbReference type="Proteomes" id="UP000313988">
    <property type="component" value="Unassembled WGS sequence"/>
</dbReference>
<dbReference type="EMBL" id="JACHEW010000020">
    <property type="protein sequence ID" value="MBB6017941.1"/>
    <property type="molecule type" value="Genomic_DNA"/>
</dbReference>
<gene>
    <name evidence="6" type="ORF">FHR04_15720</name>
    <name evidence="5" type="ORF">HNQ04_003212</name>
</gene>
<comment type="similarity">
    <text evidence="1">Belongs to the universal stress protein A family.</text>
</comment>
<dbReference type="PANTHER" id="PTHR46268:SF27">
    <property type="entry name" value="UNIVERSAL STRESS PROTEIN RV2623"/>
    <property type="match status" value="1"/>
</dbReference>
<keyword evidence="3" id="KW-0067">ATP-binding</keyword>
<dbReference type="OrthoDB" id="5564966at2"/>
<comment type="caution">
    <text evidence="6">The sequence shown here is derived from an EMBL/GenBank/DDBJ whole genome shotgun (WGS) entry which is preliminary data.</text>
</comment>
<evidence type="ECO:0000256" key="2">
    <source>
        <dbReference type="ARBA" id="ARBA00022741"/>
    </source>
</evidence>
<evidence type="ECO:0000313" key="5">
    <source>
        <dbReference type="EMBL" id="MBB6017941.1"/>
    </source>
</evidence>
<dbReference type="PANTHER" id="PTHR46268">
    <property type="entry name" value="STRESS RESPONSE PROTEIN NHAX"/>
    <property type="match status" value="1"/>
</dbReference>
<dbReference type="Proteomes" id="UP000629870">
    <property type="component" value="Unassembled WGS sequence"/>
</dbReference>
<dbReference type="InterPro" id="IPR006015">
    <property type="entry name" value="Universal_stress_UspA"/>
</dbReference>
<dbReference type="Gene3D" id="3.40.50.620">
    <property type="entry name" value="HUPs"/>
    <property type="match status" value="1"/>
</dbReference>
<dbReference type="RefSeq" id="WP_139404243.1">
    <property type="nucleotide sequence ID" value="NZ_JACHEW010000020.1"/>
</dbReference>
<dbReference type="SUPFAM" id="SSF52402">
    <property type="entry name" value="Adenine nucleotide alpha hydrolases-like"/>
    <property type="match status" value="1"/>
</dbReference>
<dbReference type="InterPro" id="IPR014729">
    <property type="entry name" value="Rossmann-like_a/b/a_fold"/>
</dbReference>
<reference evidence="6 7" key="1">
    <citation type="submission" date="2019-06" db="EMBL/GenBank/DDBJ databases">
        <title>Genome sequence of Deinococcus radiopugnans ATCC 19172.</title>
        <authorList>
            <person name="Maclea K.S."/>
            <person name="Maynard C.R."/>
        </authorList>
    </citation>
    <scope>NUCLEOTIDE SEQUENCE [LARGE SCALE GENOMIC DNA]</scope>
    <source>
        <strain evidence="6 7">ATCC 19172</strain>
    </source>
</reference>
<dbReference type="GO" id="GO:0005524">
    <property type="term" value="F:ATP binding"/>
    <property type="evidence" value="ECO:0007669"/>
    <property type="project" value="UniProtKB-KW"/>
</dbReference>
<evidence type="ECO:0000256" key="1">
    <source>
        <dbReference type="ARBA" id="ARBA00008791"/>
    </source>
</evidence>
<reference evidence="5 8" key="2">
    <citation type="submission" date="2020-08" db="EMBL/GenBank/DDBJ databases">
        <title>Genomic Encyclopedia of Type Strains, Phase IV (KMG-IV): sequencing the most valuable type-strain genomes for metagenomic binning, comparative biology and taxonomic classification.</title>
        <authorList>
            <person name="Goeker M."/>
        </authorList>
    </citation>
    <scope>NUCLEOTIDE SEQUENCE [LARGE SCALE GENOMIC DNA]</scope>
    <source>
        <strain evidence="5 8">DSM 12027</strain>
    </source>
</reference>
<name>A0A5C4XZL4_9DEIO</name>
<protein>
    <submittedName>
        <fullName evidence="5">Nucleotide-binding universal stress UspA family protein</fullName>
    </submittedName>
    <submittedName>
        <fullName evidence="6">Universal stress protein</fullName>
    </submittedName>
</protein>
<proteinExistence type="inferred from homology"/>
<evidence type="ECO:0000256" key="3">
    <source>
        <dbReference type="ARBA" id="ARBA00022840"/>
    </source>
</evidence>
<sequence>MNRILVTTDGSDLGQHALSHAQGLARALGAELTVLSIQLDPVLAAYGEYSYALPTSLETLDELKAGLENDLRTRLPEARIRVERAAGRHVSRAILDVAREEGVQMIVMTTHGRSGLGRALVGSVAQAVAQHAPVPVLLIKGDQQPVAWGSAAAQQVTGA</sequence>
<evidence type="ECO:0000259" key="4">
    <source>
        <dbReference type="Pfam" id="PF00582"/>
    </source>
</evidence>
<dbReference type="Pfam" id="PF00582">
    <property type="entry name" value="Usp"/>
    <property type="match status" value="1"/>
</dbReference>
<keyword evidence="8" id="KW-1185">Reference proteome</keyword>
<organism evidence="6 7">
    <name type="scientific">Deinococcus radiopugnans ATCC 19172</name>
    <dbReference type="NCBI Taxonomy" id="585398"/>
    <lineage>
        <taxon>Bacteria</taxon>
        <taxon>Thermotogati</taxon>
        <taxon>Deinococcota</taxon>
        <taxon>Deinococci</taxon>
        <taxon>Deinococcales</taxon>
        <taxon>Deinococcaceae</taxon>
        <taxon>Deinococcus</taxon>
    </lineage>
</organism>
<evidence type="ECO:0000313" key="8">
    <source>
        <dbReference type="Proteomes" id="UP000629870"/>
    </source>
</evidence>
<dbReference type="AlphaFoldDB" id="A0A5C4XZL4"/>
<evidence type="ECO:0000313" key="6">
    <source>
        <dbReference type="EMBL" id="TNM68999.1"/>
    </source>
</evidence>
<dbReference type="CDD" id="cd00293">
    <property type="entry name" value="USP-like"/>
    <property type="match status" value="1"/>
</dbReference>
<dbReference type="InterPro" id="IPR006016">
    <property type="entry name" value="UspA"/>
</dbReference>
<dbReference type="EMBL" id="VDMO01000019">
    <property type="protein sequence ID" value="TNM68999.1"/>
    <property type="molecule type" value="Genomic_DNA"/>
</dbReference>
<dbReference type="PRINTS" id="PR01438">
    <property type="entry name" value="UNVRSLSTRESS"/>
</dbReference>
<accession>A0A5C4XZL4</accession>
<keyword evidence="2" id="KW-0547">Nucleotide-binding</keyword>
<feature type="domain" description="UspA" evidence="4">
    <location>
        <begin position="2"/>
        <end position="140"/>
    </location>
</feature>
<evidence type="ECO:0000313" key="7">
    <source>
        <dbReference type="Proteomes" id="UP000313988"/>
    </source>
</evidence>